<evidence type="ECO:0000313" key="3">
    <source>
        <dbReference type="EMBL" id="SDC79675.1"/>
    </source>
</evidence>
<dbReference type="InterPro" id="IPR014710">
    <property type="entry name" value="RmlC-like_jellyroll"/>
</dbReference>
<organism evidence="3 4">
    <name type="scientific">Ruegeria marina</name>
    <dbReference type="NCBI Taxonomy" id="639004"/>
    <lineage>
        <taxon>Bacteria</taxon>
        <taxon>Pseudomonadati</taxon>
        <taxon>Pseudomonadota</taxon>
        <taxon>Alphaproteobacteria</taxon>
        <taxon>Rhodobacterales</taxon>
        <taxon>Roseobacteraceae</taxon>
        <taxon>Ruegeria</taxon>
    </lineage>
</organism>
<feature type="transmembrane region" description="Helical" evidence="1">
    <location>
        <begin position="56"/>
        <end position="74"/>
    </location>
</feature>
<dbReference type="InterPro" id="IPR018490">
    <property type="entry name" value="cNMP-bd_dom_sf"/>
</dbReference>
<proteinExistence type="predicted"/>
<name>A0A1G6PJZ8_9RHOB</name>
<dbReference type="InterPro" id="IPR000595">
    <property type="entry name" value="cNMP-bd_dom"/>
</dbReference>
<dbReference type="SUPFAM" id="SSF51206">
    <property type="entry name" value="cAMP-binding domain-like"/>
    <property type="match status" value="1"/>
</dbReference>
<dbReference type="SMART" id="SM00100">
    <property type="entry name" value="cNMP"/>
    <property type="match status" value="1"/>
</dbReference>
<accession>A0A1G6PJZ8</accession>
<sequence>MDLSFITDGWAGHLSYLLLVLSMLMRRMFWLRLFVIASALAGIAFDFFWLNNPVGVFWQALLVLVNLAELFILWRNDRRASFSSEEHRFREALLPGLSPGRTRRFLDMGRWETLAPGTVLTREGQPPDFLTYLDDGEVRIEAHGRMLRVVTGGHYIGEMSMMGDGRAVATATLQSRARVWRIERAKLRRLRDTAPATMAVLETGIARDMRAKLVFQNASNFADVSER</sequence>
<dbReference type="OrthoDB" id="7946922at2"/>
<keyword evidence="1" id="KW-0472">Membrane</keyword>
<keyword evidence="1" id="KW-0812">Transmembrane</keyword>
<dbReference type="RefSeq" id="WP_093028992.1">
    <property type="nucleotide sequence ID" value="NZ_FMZV01000003.1"/>
</dbReference>
<dbReference type="Pfam" id="PF00027">
    <property type="entry name" value="cNMP_binding"/>
    <property type="match status" value="1"/>
</dbReference>
<evidence type="ECO:0000256" key="1">
    <source>
        <dbReference type="SAM" id="Phobius"/>
    </source>
</evidence>
<keyword evidence="4" id="KW-1185">Reference proteome</keyword>
<dbReference type="AlphaFoldDB" id="A0A1G6PJZ8"/>
<dbReference type="CDD" id="cd00038">
    <property type="entry name" value="CAP_ED"/>
    <property type="match status" value="1"/>
</dbReference>
<gene>
    <name evidence="3" type="ORF">SAMN04488239_103411</name>
</gene>
<dbReference type="STRING" id="639004.SAMN04488239_103411"/>
<dbReference type="Gene3D" id="2.60.120.10">
    <property type="entry name" value="Jelly Rolls"/>
    <property type="match status" value="1"/>
</dbReference>
<reference evidence="4" key="1">
    <citation type="submission" date="2016-10" db="EMBL/GenBank/DDBJ databases">
        <authorList>
            <person name="Varghese N."/>
            <person name="Submissions S."/>
        </authorList>
    </citation>
    <scope>NUCLEOTIDE SEQUENCE [LARGE SCALE GENOMIC DNA]</scope>
    <source>
        <strain evidence="4">CGMCC 1.9108</strain>
    </source>
</reference>
<dbReference type="EMBL" id="FMZV01000003">
    <property type="protein sequence ID" value="SDC79675.1"/>
    <property type="molecule type" value="Genomic_DNA"/>
</dbReference>
<feature type="domain" description="Cyclic nucleotide-binding" evidence="2">
    <location>
        <begin position="93"/>
        <end position="190"/>
    </location>
</feature>
<keyword evidence="1" id="KW-1133">Transmembrane helix</keyword>
<feature type="transmembrane region" description="Helical" evidence="1">
    <location>
        <begin position="29"/>
        <end position="50"/>
    </location>
</feature>
<dbReference type="Proteomes" id="UP000199628">
    <property type="component" value="Unassembled WGS sequence"/>
</dbReference>
<evidence type="ECO:0000259" key="2">
    <source>
        <dbReference type="PROSITE" id="PS50042"/>
    </source>
</evidence>
<dbReference type="PROSITE" id="PS50042">
    <property type="entry name" value="CNMP_BINDING_3"/>
    <property type="match status" value="1"/>
</dbReference>
<protein>
    <submittedName>
        <fullName evidence="3">Cyclic nucleotide-binding domain-containing protein</fullName>
    </submittedName>
</protein>
<evidence type="ECO:0000313" key="4">
    <source>
        <dbReference type="Proteomes" id="UP000199628"/>
    </source>
</evidence>